<evidence type="ECO:0000256" key="4">
    <source>
        <dbReference type="ARBA" id="ARBA00022490"/>
    </source>
</evidence>
<sequence length="466" mass="53130">MQIFVKTLTGKTITLEVKSSDTADNVKTKIEYKEGIPRDQQRLIFAGKQLEDNCTLDDYNIRKESTLHLVLRLRGGMQIYIKTLTGKVITLEVKSSNTIDNVKSRIRYKEGIPPDQQVLIFGVHRLKNGRTLADYNIQGESILLLDHYCGRMQIFVDLDGKIIPLEVERSDTISSVKAKIQDKEEIPLDHQILIFADEQLENHRTLAKYNIQQDSVLLLVCCLTDSMQILVRNLVGGVITFEAKRSDTIYDIKAKIQDKEGLPLDHQRLIFADKRLENGRTLADYNIETKSILRLVLCFCGSMQIFVRTFSGRTITLDIESCDTVDILKAKIKDRERIPPHLQSLIFSGKRLEDGRTVADYNITKGSTLHLKFLSRVEMRIFVKTLAGKTINLDVQCSDTIDYVKAMIQNKTGIRPGQQRLMYACKQLEDGRTLADYNIQKDSTLHLMLPLRGKIQILVNTPATMQ</sequence>
<keyword evidence="6" id="KW-0677">Repeat</keyword>
<dbReference type="AlphaFoldDB" id="A0AAF0XK24"/>
<dbReference type="Pfam" id="PF00240">
    <property type="entry name" value="ubiquitin"/>
    <property type="match status" value="6"/>
</dbReference>
<feature type="domain" description="Ubiquitin-like" evidence="10">
    <location>
        <begin position="152"/>
        <end position="220"/>
    </location>
</feature>
<gene>
    <name evidence="11" type="ORF">DCAR_0727870</name>
</gene>
<evidence type="ECO:0000256" key="1">
    <source>
        <dbReference type="ARBA" id="ARBA00004123"/>
    </source>
</evidence>
<feature type="domain" description="Ubiquitin-like" evidence="10">
    <location>
        <begin position="303"/>
        <end position="371"/>
    </location>
</feature>
<evidence type="ECO:0000259" key="10">
    <source>
        <dbReference type="PROSITE" id="PS50053"/>
    </source>
</evidence>
<evidence type="ECO:0000256" key="7">
    <source>
        <dbReference type="ARBA" id="ARBA00022786"/>
    </source>
</evidence>
<comment type="subcellular location">
    <subcellularLocation>
        <location evidence="2">Cytoplasm</location>
    </subcellularLocation>
    <subcellularLocation>
        <location evidence="1">Nucleus</location>
    </subcellularLocation>
</comment>
<evidence type="ECO:0000313" key="11">
    <source>
        <dbReference type="EMBL" id="WOH08429.1"/>
    </source>
</evidence>
<evidence type="ECO:0000256" key="9">
    <source>
        <dbReference type="ARBA" id="ARBA00023242"/>
    </source>
</evidence>
<dbReference type="InterPro" id="IPR050158">
    <property type="entry name" value="Ubiquitin_ubiquitin-like"/>
</dbReference>
<dbReference type="GO" id="GO:0003729">
    <property type="term" value="F:mRNA binding"/>
    <property type="evidence" value="ECO:0007669"/>
    <property type="project" value="UniProtKB-ARBA"/>
</dbReference>
<dbReference type="GO" id="GO:0005737">
    <property type="term" value="C:cytoplasm"/>
    <property type="evidence" value="ECO:0007669"/>
    <property type="project" value="UniProtKB-SubCell"/>
</dbReference>
<dbReference type="InterPro" id="IPR019956">
    <property type="entry name" value="Ubiquitin_dom"/>
</dbReference>
<dbReference type="SUPFAM" id="SSF54236">
    <property type="entry name" value="Ubiquitin-like"/>
    <property type="match status" value="6"/>
</dbReference>
<feature type="domain" description="Ubiquitin-like" evidence="10">
    <location>
        <begin position="77"/>
        <end position="145"/>
    </location>
</feature>
<dbReference type="Proteomes" id="UP000077755">
    <property type="component" value="Chromosome 7"/>
</dbReference>
<dbReference type="PROSITE" id="PS00299">
    <property type="entry name" value="UBIQUITIN_1"/>
    <property type="match status" value="1"/>
</dbReference>
<dbReference type="GO" id="GO:0005634">
    <property type="term" value="C:nucleus"/>
    <property type="evidence" value="ECO:0007669"/>
    <property type="project" value="UniProtKB-SubCell"/>
</dbReference>
<keyword evidence="7" id="KW-0833">Ubl conjugation pathway</keyword>
<keyword evidence="4" id="KW-0963">Cytoplasm</keyword>
<dbReference type="FunFam" id="3.10.20.90:FF:000009">
    <property type="entry name" value="Ubiquitin-60S ribosomal protein"/>
    <property type="match status" value="1"/>
</dbReference>
<dbReference type="SMART" id="SM00213">
    <property type="entry name" value="UBQ"/>
    <property type="match status" value="6"/>
</dbReference>
<feature type="domain" description="Ubiquitin-like" evidence="10">
    <location>
        <begin position="227"/>
        <end position="302"/>
    </location>
</feature>
<organism evidence="11 12">
    <name type="scientific">Daucus carota subsp. sativus</name>
    <name type="common">Carrot</name>
    <dbReference type="NCBI Taxonomy" id="79200"/>
    <lineage>
        <taxon>Eukaryota</taxon>
        <taxon>Viridiplantae</taxon>
        <taxon>Streptophyta</taxon>
        <taxon>Embryophyta</taxon>
        <taxon>Tracheophyta</taxon>
        <taxon>Spermatophyta</taxon>
        <taxon>Magnoliopsida</taxon>
        <taxon>eudicotyledons</taxon>
        <taxon>Gunneridae</taxon>
        <taxon>Pentapetalae</taxon>
        <taxon>asterids</taxon>
        <taxon>campanulids</taxon>
        <taxon>Apiales</taxon>
        <taxon>Apiaceae</taxon>
        <taxon>Apioideae</taxon>
        <taxon>Scandiceae</taxon>
        <taxon>Daucinae</taxon>
        <taxon>Daucus</taxon>
        <taxon>Daucus sect. Daucus</taxon>
    </lineage>
</organism>
<comment type="similarity">
    <text evidence="3">Belongs to the ubiquitin family.</text>
</comment>
<feature type="domain" description="Ubiquitin-like" evidence="10">
    <location>
        <begin position="1"/>
        <end position="76"/>
    </location>
</feature>
<dbReference type="Gene3D" id="3.10.20.90">
    <property type="entry name" value="Phosphatidylinositol 3-kinase Catalytic Subunit, Chain A, domain 1"/>
    <property type="match status" value="6"/>
</dbReference>
<protein>
    <recommendedName>
        <fullName evidence="10">Ubiquitin-like domain-containing protein</fullName>
    </recommendedName>
</protein>
<keyword evidence="5" id="KW-1017">Isopeptide bond</keyword>
<keyword evidence="9" id="KW-0539">Nucleus</keyword>
<dbReference type="InterPro" id="IPR019954">
    <property type="entry name" value="Ubiquitin_CS"/>
</dbReference>
<accession>A0AAF0XK24</accession>
<evidence type="ECO:0000256" key="6">
    <source>
        <dbReference type="ARBA" id="ARBA00022737"/>
    </source>
</evidence>
<dbReference type="PROSITE" id="PS50053">
    <property type="entry name" value="UBIQUITIN_2"/>
    <property type="match status" value="6"/>
</dbReference>
<evidence type="ECO:0000313" key="12">
    <source>
        <dbReference type="Proteomes" id="UP000077755"/>
    </source>
</evidence>
<evidence type="ECO:0000256" key="8">
    <source>
        <dbReference type="ARBA" id="ARBA00022843"/>
    </source>
</evidence>
<dbReference type="PRINTS" id="PR00348">
    <property type="entry name" value="UBIQUITIN"/>
</dbReference>
<evidence type="ECO:0000256" key="3">
    <source>
        <dbReference type="ARBA" id="ARBA00008430"/>
    </source>
</evidence>
<feature type="domain" description="Ubiquitin-like" evidence="10">
    <location>
        <begin position="379"/>
        <end position="454"/>
    </location>
</feature>
<proteinExistence type="inferred from homology"/>
<keyword evidence="12" id="KW-1185">Reference proteome</keyword>
<dbReference type="InterPro" id="IPR029071">
    <property type="entry name" value="Ubiquitin-like_domsf"/>
</dbReference>
<reference evidence="11" key="2">
    <citation type="submission" date="2022-03" db="EMBL/GenBank/DDBJ databases">
        <title>Draft title - Genomic analysis of global carrot germplasm unveils the trajectory of domestication and the origin of high carotenoid orange carrot.</title>
        <authorList>
            <person name="Iorizzo M."/>
            <person name="Ellison S."/>
            <person name="Senalik D."/>
            <person name="Macko-Podgorni A."/>
            <person name="Grzebelus D."/>
            <person name="Bostan H."/>
            <person name="Rolling W."/>
            <person name="Curaba J."/>
            <person name="Simon P."/>
        </authorList>
    </citation>
    <scope>NUCLEOTIDE SEQUENCE</scope>
    <source>
        <tissue evidence="11">Leaf</tissue>
    </source>
</reference>
<dbReference type="FunFam" id="3.10.20.90:FF:000160">
    <property type="entry name" value="Polyubiquitin-C"/>
    <property type="match status" value="4"/>
</dbReference>
<evidence type="ECO:0000256" key="5">
    <source>
        <dbReference type="ARBA" id="ARBA00022499"/>
    </source>
</evidence>
<dbReference type="InterPro" id="IPR000626">
    <property type="entry name" value="Ubiquitin-like_dom"/>
</dbReference>
<keyword evidence="8" id="KW-0832">Ubl conjugation</keyword>
<name>A0AAF0XK24_DAUCS</name>
<evidence type="ECO:0000256" key="2">
    <source>
        <dbReference type="ARBA" id="ARBA00004496"/>
    </source>
</evidence>
<reference evidence="11" key="1">
    <citation type="journal article" date="2016" name="Nat. Genet.">
        <title>A high-quality carrot genome assembly provides new insights into carotenoid accumulation and asterid genome evolution.</title>
        <authorList>
            <person name="Iorizzo M."/>
            <person name="Ellison S."/>
            <person name="Senalik D."/>
            <person name="Zeng P."/>
            <person name="Satapoomin P."/>
            <person name="Huang J."/>
            <person name="Bowman M."/>
            <person name="Iovene M."/>
            <person name="Sanseverino W."/>
            <person name="Cavagnaro P."/>
            <person name="Yildiz M."/>
            <person name="Macko-Podgorni A."/>
            <person name="Moranska E."/>
            <person name="Grzebelus E."/>
            <person name="Grzebelus D."/>
            <person name="Ashrafi H."/>
            <person name="Zheng Z."/>
            <person name="Cheng S."/>
            <person name="Spooner D."/>
            <person name="Van Deynze A."/>
            <person name="Simon P."/>
        </authorList>
    </citation>
    <scope>NUCLEOTIDE SEQUENCE</scope>
    <source>
        <tissue evidence="11">Leaf</tissue>
    </source>
</reference>
<dbReference type="FunFam" id="3.10.20.90:FF:000211">
    <property type="entry name" value="Polyubiquitin 9"/>
    <property type="match status" value="1"/>
</dbReference>
<dbReference type="PANTHER" id="PTHR10666">
    <property type="entry name" value="UBIQUITIN"/>
    <property type="match status" value="1"/>
</dbReference>
<dbReference type="EMBL" id="CP093349">
    <property type="protein sequence ID" value="WOH08429.1"/>
    <property type="molecule type" value="Genomic_DNA"/>
</dbReference>